<evidence type="ECO:0000256" key="2">
    <source>
        <dbReference type="ARBA" id="ARBA00022679"/>
    </source>
</evidence>
<dbReference type="RefSeq" id="XP_022383070.1">
    <property type="nucleotide sequence ID" value="XM_022539113.1"/>
</dbReference>
<gene>
    <name evidence="8" type="ORF">ABOM_011985</name>
</gene>
<dbReference type="InterPro" id="IPR004803">
    <property type="entry name" value="TGT"/>
</dbReference>
<feature type="domain" description="tRNA-guanine(15) transglycosylase-like" evidence="7">
    <location>
        <begin position="70"/>
        <end position="448"/>
    </location>
</feature>
<dbReference type="AlphaFoldDB" id="A0A1F7ZIT0"/>
<comment type="subcellular location">
    <subcellularLocation>
        <location evidence="6">Cytoplasm</location>
    </subcellularLocation>
</comment>
<dbReference type="GO" id="GO:0005829">
    <property type="term" value="C:cytosol"/>
    <property type="evidence" value="ECO:0007669"/>
    <property type="project" value="TreeGrafter"/>
</dbReference>
<dbReference type="Gene3D" id="3.20.20.105">
    <property type="entry name" value="Queuine tRNA-ribosyltransferase-like"/>
    <property type="match status" value="1"/>
</dbReference>
<evidence type="ECO:0000256" key="6">
    <source>
        <dbReference type="HAMAP-Rule" id="MF_03218"/>
    </source>
</evidence>
<dbReference type="GO" id="GO:0008479">
    <property type="term" value="F:tRNA-guanosine(34) queuine transglycosylase activity"/>
    <property type="evidence" value="ECO:0007669"/>
    <property type="project" value="UniProtKB-UniRule"/>
</dbReference>
<dbReference type="GeneID" id="34455375"/>
<feature type="binding site" evidence="6">
    <location>
        <begin position="149"/>
        <end position="153"/>
    </location>
    <ligand>
        <name>substrate</name>
    </ligand>
</feature>
<keyword evidence="1 6" id="KW-0328">Glycosyltransferase</keyword>
<feature type="binding site" evidence="6">
    <location>
        <position position="384"/>
    </location>
    <ligand>
        <name>Zn(2+)</name>
        <dbReference type="ChEBI" id="CHEBI:29105"/>
    </ligand>
</feature>
<keyword evidence="4 6" id="KW-0479">Metal-binding</keyword>
<dbReference type="Pfam" id="PF01702">
    <property type="entry name" value="TGT"/>
    <property type="match status" value="1"/>
</dbReference>
<dbReference type="InterPro" id="IPR036511">
    <property type="entry name" value="TGT-like_sf"/>
</dbReference>
<evidence type="ECO:0000256" key="4">
    <source>
        <dbReference type="ARBA" id="ARBA00022723"/>
    </source>
</evidence>
<dbReference type="OrthoDB" id="10249838at2759"/>
<keyword evidence="9" id="KW-1185">Reference proteome</keyword>
<feature type="binding site" evidence="6">
    <location>
        <position position="247"/>
    </location>
    <ligand>
        <name>substrate</name>
    </ligand>
</feature>
<evidence type="ECO:0000256" key="1">
    <source>
        <dbReference type="ARBA" id="ARBA00022676"/>
    </source>
</evidence>
<proteinExistence type="inferred from homology"/>
<comment type="caution">
    <text evidence="8">The sequence shown here is derived from an EMBL/GenBank/DDBJ whole genome shotgun (WGS) entry which is preliminary data.</text>
</comment>
<comment type="function">
    <text evidence="6">Catalytic subunit of the queuine tRNA-ribosyltransferase (TGT) that catalyzes the base-exchange of a guanine (G) residue with queuine (Q) at position 34 (anticodon wobble position) in tRNAs with GU(N) anticodons (tRNA-Asp, -Asn, -His and -Tyr), resulting in the hypermodified nucleoside queuosine (7-(((4,5-cis-dihydroxy-2-cyclopenten-1-yl)amino)methyl)-7-deazaguanosine). Catalysis occurs through a double-displacement mechanism. The nucleophile active site attacks the C1' of nucleotide 34 to detach the guanine base from the RNA, forming a covalent enzyme-RNA intermediate. The proton acceptor active site deprotonates the incoming queuine, allowing a nucleophilic attack on the C1' of the ribose to form the product.</text>
</comment>
<dbReference type="EMBL" id="LYCR01000216">
    <property type="protein sequence ID" value="OGM39353.1"/>
    <property type="molecule type" value="Genomic_DNA"/>
</dbReference>
<dbReference type="GO" id="GO:0046872">
    <property type="term" value="F:metal ion binding"/>
    <property type="evidence" value="ECO:0007669"/>
    <property type="project" value="UniProtKB-KW"/>
</dbReference>
<dbReference type="Proteomes" id="UP000179179">
    <property type="component" value="Unassembled WGS sequence"/>
</dbReference>
<dbReference type="NCBIfam" id="TIGR00449">
    <property type="entry name" value="tgt_general"/>
    <property type="match status" value="2"/>
</dbReference>
<sequence>MTCLRLCLTSQTLHNLSSAIIPSLRPTITPVTLSGARIARMSTSAPTTSASRKPMPSALKLDLHAKCSTTKARASTLHLPHGSVPLPIFMPVATQASLKGLTYDQLKQTGCMLCLNNTYHLGLKPGQAVLDEVGGAHKLQGWDRNILTDSGGFQMVSLLKLATVTEEGVRFLSPHDGTPMLLTPEHSISLQNSIGSDIIMQLDDVIATTSPDHARIEEAMERSVRWLDRCIDAHKYPERQNLFCIIQGGLDLELRRKCCAEMVARDTPGIAIGGLSGGEAKEEFCKVCGRHLYWASSGSETEICDGCRKCFKADFKRCLTCSQGYPEDLIVGVALGADMFDCVWPTRTARFGNAVVPSGTLNLRNHTFAQDFRPVQEDCTCTICRPRDQGGLGITRAYIHHLAAKETVGAHLLTIHNVHYLLSLMGAARQAILEDRFPAFLREFFSKLYGEKSKYPEWVVGALRGVGVDLMED</sequence>
<dbReference type="STRING" id="109264.A0A1F7ZIT0"/>
<keyword evidence="6" id="KW-0963">Cytoplasm</keyword>
<comment type="subunit">
    <text evidence="6">Heterodimer of a catalytic subunit and an accessory subunit.</text>
</comment>
<feature type="binding site" evidence="6">
    <location>
        <position position="381"/>
    </location>
    <ligand>
        <name>Zn(2+)</name>
        <dbReference type="ChEBI" id="CHEBI:29105"/>
    </ligand>
</feature>
<keyword evidence="3 6" id="KW-0819">tRNA processing</keyword>
<dbReference type="PANTHER" id="PTHR43530:SF1">
    <property type="entry name" value="QUEUINE TRNA-RIBOSYLTRANSFERASE CATALYTIC SUBUNIT 1"/>
    <property type="match status" value="1"/>
</dbReference>
<dbReference type="InterPro" id="IPR002616">
    <property type="entry name" value="tRNA_ribo_trans-like"/>
</dbReference>
<reference evidence="8 9" key="1">
    <citation type="journal article" date="2016" name="Genome Biol. Evol.">
        <title>Draft genome sequence of an aflatoxigenic Aspergillus species, A. bombycis.</title>
        <authorList>
            <person name="Moore G.G."/>
            <person name="Mack B.M."/>
            <person name="Beltz S.B."/>
            <person name="Gilbert M.K."/>
        </authorList>
    </citation>
    <scope>NUCLEOTIDE SEQUENCE [LARGE SCALE GENOMIC DNA]</scope>
    <source>
        <strain evidence="9">NRRL 26010</strain>
    </source>
</reference>
<dbReference type="GO" id="GO:0006400">
    <property type="term" value="P:tRNA modification"/>
    <property type="evidence" value="ECO:0007669"/>
    <property type="project" value="InterPro"/>
</dbReference>
<feature type="active site" description="Proton acceptor" evidence="6">
    <location>
        <position position="149"/>
    </location>
</feature>
<keyword evidence="2 6" id="KW-0808">Transferase</keyword>
<comment type="similarity">
    <text evidence="6">Belongs to the queuine tRNA-ribosyltransferase family.</text>
</comment>
<evidence type="ECO:0000256" key="5">
    <source>
        <dbReference type="ARBA" id="ARBA00022833"/>
    </source>
</evidence>
<keyword evidence="5 6" id="KW-0862">Zinc</keyword>
<dbReference type="SUPFAM" id="SSF51713">
    <property type="entry name" value="tRNA-guanine transglycosylase"/>
    <property type="match status" value="1"/>
</dbReference>
<comment type="cofactor">
    <cofactor evidence="6">
        <name>Zn(2+)</name>
        <dbReference type="ChEBI" id="CHEBI:29105"/>
    </cofactor>
</comment>
<dbReference type="PANTHER" id="PTHR43530">
    <property type="entry name" value="QUEUINE TRNA-RIBOSYLTRANSFERASE CATALYTIC SUBUNIT 1"/>
    <property type="match status" value="1"/>
</dbReference>
<evidence type="ECO:0000259" key="7">
    <source>
        <dbReference type="Pfam" id="PF01702"/>
    </source>
</evidence>
<evidence type="ECO:0000313" key="9">
    <source>
        <dbReference type="Proteomes" id="UP000179179"/>
    </source>
</evidence>
<dbReference type="EC" id="2.4.2.64" evidence="6"/>
<organism evidence="8 9">
    <name type="scientific">Aspergillus bombycis</name>
    <dbReference type="NCBI Taxonomy" id="109264"/>
    <lineage>
        <taxon>Eukaryota</taxon>
        <taxon>Fungi</taxon>
        <taxon>Dikarya</taxon>
        <taxon>Ascomycota</taxon>
        <taxon>Pezizomycotina</taxon>
        <taxon>Eurotiomycetes</taxon>
        <taxon>Eurotiomycetidae</taxon>
        <taxon>Eurotiales</taxon>
        <taxon>Aspergillaceae</taxon>
        <taxon>Aspergillus</taxon>
    </lineage>
</organism>
<protein>
    <recommendedName>
        <fullName evidence="6">Queuine tRNA-ribosyltransferase catalytic subunit 1</fullName>
        <ecNumber evidence="6">2.4.2.64</ecNumber>
    </recommendedName>
    <alternativeName>
        <fullName evidence="6">Guanine insertion enzyme</fullName>
    </alternativeName>
    <alternativeName>
        <fullName evidence="6">tRNA-guanine transglycosylase</fullName>
    </alternativeName>
</protein>
<comment type="caution">
    <text evidence="6">Lacks conserved residue(s) required for the propagation of feature annotation.</text>
</comment>
<feature type="region of interest" description="RNA binding; important for wobble base 34 recognition" evidence="6">
    <location>
        <begin position="346"/>
        <end position="350"/>
    </location>
</feature>
<feature type="binding site" evidence="6">
    <location>
        <position position="274"/>
    </location>
    <ligand>
        <name>substrate</name>
    </ligand>
</feature>
<evidence type="ECO:0000313" key="8">
    <source>
        <dbReference type="EMBL" id="OGM39353.1"/>
    </source>
</evidence>
<feature type="binding site" evidence="6">
    <location>
        <position position="203"/>
    </location>
    <ligand>
        <name>substrate</name>
    </ligand>
</feature>
<feature type="active site" description="Nucleophile" evidence="6">
    <location>
        <position position="341"/>
    </location>
</feature>
<feature type="binding site" evidence="6">
    <location>
        <position position="416"/>
    </location>
    <ligand>
        <name>Zn(2+)</name>
        <dbReference type="ChEBI" id="CHEBI:29105"/>
    </ligand>
</feature>
<evidence type="ECO:0000256" key="3">
    <source>
        <dbReference type="ARBA" id="ARBA00022694"/>
    </source>
</evidence>
<feature type="binding site" evidence="6">
    <location>
        <position position="379"/>
    </location>
    <ligand>
        <name>Zn(2+)</name>
        <dbReference type="ChEBI" id="CHEBI:29105"/>
    </ligand>
</feature>
<name>A0A1F7ZIT0_9EURO</name>
<dbReference type="HAMAP" id="MF_00168">
    <property type="entry name" value="Q_tRNA_Tgt"/>
    <property type="match status" value="1"/>
</dbReference>
<accession>A0A1F7ZIT0</accession>
<comment type="catalytic activity">
    <reaction evidence="6">
        <text>guanosine(34) in tRNA + queuine = queuosine(34) in tRNA + guanine</text>
        <dbReference type="Rhea" id="RHEA:16633"/>
        <dbReference type="Rhea" id="RHEA-COMP:10341"/>
        <dbReference type="Rhea" id="RHEA-COMP:18571"/>
        <dbReference type="ChEBI" id="CHEBI:16235"/>
        <dbReference type="ChEBI" id="CHEBI:17433"/>
        <dbReference type="ChEBI" id="CHEBI:74269"/>
        <dbReference type="ChEBI" id="CHEBI:194431"/>
        <dbReference type="EC" id="2.4.2.64"/>
    </reaction>
</comment>